<sequence>MILLSLSSADEIVFSKVVPHSGRPLQISARDEEISVFPLTLFLAASLAERTFPKDTFLPAGLARELLMSPTFAAAQEHARYKLQLPVPPFPEGITKTTVVASSSPPHSSTAASKLLGPPLTLRLSPYIGRRGTASNQLPKDRELFFTCDVPPNLPGRPQRDAIPRTWTLALSELLDVQPTGDTYRATLKDNPCSSYSVFALVTSQHKPGGTFHNVVDDFTRLAPLQGREIARLYGLWTSSDDDLSNLRILLTEDLGDFDNNLGYMFDNGLASPSSYANSLPALIHTIHAAGAVRANNAPEIYLIYPRGEGVCYGMLPRMVCDDPDPDTHELFESKVVKEQEWMAKWLTLRPTYSA</sequence>
<name>A0A0J0XMT5_9TREE</name>
<reference evidence="1 2" key="1">
    <citation type="submission" date="2015-03" db="EMBL/GenBank/DDBJ databases">
        <title>Genomics and transcriptomics of the oil-accumulating basidiomycete yeast T. oleaginosus allow insights into substrate utilization and the diverse evolutionary trajectories of mating systems in fungi.</title>
        <authorList>
            <consortium name="DOE Joint Genome Institute"/>
            <person name="Kourist R."/>
            <person name="Kracht O."/>
            <person name="Bracharz F."/>
            <person name="Lipzen A."/>
            <person name="Nolan M."/>
            <person name="Ohm R."/>
            <person name="Grigoriev I."/>
            <person name="Sun S."/>
            <person name="Heitman J."/>
            <person name="Bruck T."/>
            <person name="Nowrousian M."/>
        </authorList>
    </citation>
    <scope>NUCLEOTIDE SEQUENCE [LARGE SCALE GENOMIC DNA]</scope>
    <source>
        <strain evidence="1 2">IBC0246</strain>
    </source>
</reference>
<dbReference type="GeneID" id="28987261"/>
<evidence type="ECO:0000313" key="1">
    <source>
        <dbReference type="EMBL" id="KLT42405.1"/>
    </source>
</evidence>
<organism evidence="1 2">
    <name type="scientific">Cutaneotrichosporon oleaginosum</name>
    <dbReference type="NCBI Taxonomy" id="879819"/>
    <lineage>
        <taxon>Eukaryota</taxon>
        <taxon>Fungi</taxon>
        <taxon>Dikarya</taxon>
        <taxon>Basidiomycota</taxon>
        <taxon>Agaricomycotina</taxon>
        <taxon>Tremellomycetes</taxon>
        <taxon>Trichosporonales</taxon>
        <taxon>Trichosporonaceae</taxon>
        <taxon>Cutaneotrichosporon</taxon>
    </lineage>
</organism>
<protein>
    <submittedName>
        <fullName evidence="1">Uncharacterized protein</fullName>
    </submittedName>
</protein>
<evidence type="ECO:0000313" key="2">
    <source>
        <dbReference type="Proteomes" id="UP000053611"/>
    </source>
</evidence>
<accession>A0A0J0XMT5</accession>
<proteinExistence type="predicted"/>
<gene>
    <name evidence="1" type="ORF">CC85DRAFT_328161</name>
</gene>
<dbReference type="AlphaFoldDB" id="A0A0J0XMT5"/>
<dbReference type="Proteomes" id="UP000053611">
    <property type="component" value="Unassembled WGS sequence"/>
</dbReference>
<keyword evidence="2" id="KW-1185">Reference proteome</keyword>
<dbReference type="RefSeq" id="XP_018278896.1">
    <property type="nucleotide sequence ID" value="XM_018426658.1"/>
</dbReference>
<dbReference type="EMBL" id="KQ087205">
    <property type="protein sequence ID" value="KLT42405.1"/>
    <property type="molecule type" value="Genomic_DNA"/>
</dbReference>